<organism evidence="2 3">
    <name type="scientific">Mesobacillus campisalis</name>
    <dbReference type="NCBI Taxonomy" id="1408103"/>
    <lineage>
        <taxon>Bacteria</taxon>
        <taxon>Bacillati</taxon>
        <taxon>Bacillota</taxon>
        <taxon>Bacilli</taxon>
        <taxon>Bacillales</taxon>
        <taxon>Bacillaceae</taxon>
        <taxon>Mesobacillus</taxon>
    </lineage>
</organism>
<dbReference type="EMBL" id="LAYY01000012">
    <property type="protein sequence ID" value="KKK37720.1"/>
    <property type="molecule type" value="Genomic_DNA"/>
</dbReference>
<dbReference type="CDD" id="cd01994">
    <property type="entry name" value="AANH_PF0828-like"/>
    <property type="match status" value="1"/>
</dbReference>
<accession>A0A0M2SYM9</accession>
<dbReference type="SUPFAM" id="SSF52402">
    <property type="entry name" value="Adenine nucleotide alpha hydrolases-like"/>
    <property type="match status" value="1"/>
</dbReference>
<feature type="domain" description="Diphthamide synthase" evidence="1">
    <location>
        <begin position="4"/>
        <end position="218"/>
    </location>
</feature>
<dbReference type="OrthoDB" id="3572539at2"/>
<dbReference type="GO" id="GO:0017178">
    <property type="term" value="F:diphthine-ammonia ligase activity"/>
    <property type="evidence" value="ECO:0007669"/>
    <property type="project" value="TreeGrafter"/>
</dbReference>
<dbReference type="InterPro" id="IPR002761">
    <property type="entry name" value="Diphthami_syn_dom"/>
</dbReference>
<comment type="caution">
    <text evidence="2">The sequence shown here is derived from an EMBL/GenBank/DDBJ whole genome shotgun (WGS) entry which is preliminary data.</text>
</comment>
<evidence type="ECO:0000313" key="3">
    <source>
        <dbReference type="Proteomes" id="UP000034166"/>
    </source>
</evidence>
<dbReference type="Pfam" id="PF01902">
    <property type="entry name" value="Diphthami_syn_2"/>
    <property type="match status" value="1"/>
</dbReference>
<keyword evidence="3" id="KW-1185">Reference proteome</keyword>
<reference evidence="2 3" key="1">
    <citation type="submission" date="2015-04" db="EMBL/GenBank/DDBJ databases">
        <title>Taxonomic description and genome sequence of Bacillus campisalis sp. nov., a novel member of the genus Bacillus isolated from solar saltern.</title>
        <authorList>
            <person name="Mathan Kumar R."/>
            <person name="Kaur G."/>
            <person name="Kumar A."/>
            <person name="Singh N.K."/>
            <person name="Kaur N."/>
            <person name="Kumar N."/>
            <person name="Mayilraj S."/>
        </authorList>
    </citation>
    <scope>NUCLEOTIDE SEQUENCE [LARGE SCALE GENOMIC DNA]</scope>
    <source>
        <strain evidence="2 3">SA2-6</strain>
    </source>
</reference>
<protein>
    <recommendedName>
        <fullName evidence="1">Diphthamide synthase domain-containing protein</fullName>
    </recommendedName>
</protein>
<evidence type="ECO:0000313" key="2">
    <source>
        <dbReference type="EMBL" id="KKK37720.1"/>
    </source>
</evidence>
<gene>
    <name evidence="2" type="ORF">WQ57_12220</name>
</gene>
<dbReference type="AlphaFoldDB" id="A0A0M2SYM9"/>
<dbReference type="PATRIC" id="fig|1408103.3.peg.2747"/>
<dbReference type="PANTHER" id="PTHR12196:SF2">
    <property type="entry name" value="DIPHTHINE--AMMONIA LIGASE"/>
    <property type="match status" value="1"/>
</dbReference>
<name>A0A0M2SYM9_9BACI</name>
<dbReference type="InterPro" id="IPR030662">
    <property type="entry name" value="DPH6/MJ0570"/>
</dbReference>
<dbReference type="Proteomes" id="UP000034166">
    <property type="component" value="Unassembled WGS sequence"/>
</dbReference>
<evidence type="ECO:0000259" key="1">
    <source>
        <dbReference type="Pfam" id="PF01902"/>
    </source>
</evidence>
<sequence length="227" mass="25807">MKRLALSWSGGKDGCLALDVLVNQGMEIACLLTTVPAEIGRTFGHGEKMQSITLQAEALGIPVHFIQCTFEEYTQSFVSDLKKLKESHRLTGVAFGDLYFQPHREWGEKVACEAGLEAVYPLWMKEEESLKALETFINSGYKSTVIRVREDVLHASWLGRELNQSFLRDIQKEEVCPMGEAGEYHTYVHDGPLFRKRIILEGPEVIQLESTKKLEYKKYSIVPKHTK</sequence>
<dbReference type="PANTHER" id="PTHR12196">
    <property type="entry name" value="DOMAIN OF UNKNOWN FUNCTION 71 DUF71 -CONTAINING PROTEIN"/>
    <property type="match status" value="1"/>
</dbReference>
<proteinExistence type="predicted"/>
<dbReference type="RefSeq" id="WP_046524058.1">
    <property type="nucleotide sequence ID" value="NZ_LAYY01000012.1"/>
</dbReference>
<dbReference type="NCBIfam" id="TIGR00290">
    <property type="entry name" value="MJ0570_dom"/>
    <property type="match status" value="1"/>
</dbReference>
<dbReference type="GO" id="GO:0017183">
    <property type="term" value="P:protein histidyl modification to diphthamide"/>
    <property type="evidence" value="ECO:0007669"/>
    <property type="project" value="TreeGrafter"/>
</dbReference>
<dbReference type="InterPro" id="IPR014729">
    <property type="entry name" value="Rossmann-like_a/b/a_fold"/>
</dbReference>
<dbReference type="Gene3D" id="3.40.50.620">
    <property type="entry name" value="HUPs"/>
    <property type="match status" value="1"/>
</dbReference>
<dbReference type="Gene3D" id="3.90.1490.10">
    <property type="entry name" value="putative n-type atp pyrophosphatase, domain 2"/>
    <property type="match status" value="1"/>
</dbReference>